<accession>A0AAD5R8H2</accession>
<evidence type="ECO:0000313" key="1">
    <source>
        <dbReference type="EMBL" id="KAJ1371446.1"/>
    </source>
</evidence>
<dbReference type="EMBL" id="JAHQIW010006983">
    <property type="protein sequence ID" value="KAJ1371446.1"/>
    <property type="molecule type" value="Genomic_DNA"/>
</dbReference>
<keyword evidence="2" id="KW-1185">Reference proteome</keyword>
<dbReference type="AlphaFoldDB" id="A0AAD5R8H2"/>
<comment type="caution">
    <text evidence="1">The sequence shown here is derived from an EMBL/GenBank/DDBJ whole genome shotgun (WGS) entry which is preliminary data.</text>
</comment>
<protein>
    <submittedName>
        <fullName evidence="1">Uncharacterized protein</fullName>
    </submittedName>
</protein>
<dbReference type="Proteomes" id="UP001196413">
    <property type="component" value="Unassembled WGS sequence"/>
</dbReference>
<name>A0AAD5R8H2_PARTN</name>
<reference evidence="1" key="1">
    <citation type="submission" date="2021-06" db="EMBL/GenBank/DDBJ databases">
        <title>Parelaphostrongylus tenuis whole genome reference sequence.</title>
        <authorList>
            <person name="Garwood T.J."/>
            <person name="Larsen P.A."/>
            <person name="Fountain-Jones N.M."/>
            <person name="Garbe J.R."/>
            <person name="Macchietto M.G."/>
            <person name="Kania S.A."/>
            <person name="Gerhold R.W."/>
            <person name="Richards J.E."/>
            <person name="Wolf T.M."/>
        </authorList>
    </citation>
    <scope>NUCLEOTIDE SEQUENCE</scope>
    <source>
        <strain evidence="1">MNPRO001-30</strain>
        <tissue evidence="1">Meninges</tissue>
    </source>
</reference>
<proteinExistence type="predicted"/>
<evidence type="ECO:0000313" key="2">
    <source>
        <dbReference type="Proteomes" id="UP001196413"/>
    </source>
</evidence>
<sequence>MLVLKNVVVLPEVHADCGHHFKEAVVMLSGPKTVPLLMLRIATQTSKAFVTTKWKDEVHDHTVHQIQIGKEKFFTLDGAIKDAQIMSLIR</sequence>
<organism evidence="1 2">
    <name type="scientific">Parelaphostrongylus tenuis</name>
    <name type="common">Meningeal worm</name>
    <dbReference type="NCBI Taxonomy" id="148309"/>
    <lineage>
        <taxon>Eukaryota</taxon>
        <taxon>Metazoa</taxon>
        <taxon>Ecdysozoa</taxon>
        <taxon>Nematoda</taxon>
        <taxon>Chromadorea</taxon>
        <taxon>Rhabditida</taxon>
        <taxon>Rhabditina</taxon>
        <taxon>Rhabditomorpha</taxon>
        <taxon>Strongyloidea</taxon>
        <taxon>Metastrongylidae</taxon>
        <taxon>Parelaphostrongylus</taxon>
    </lineage>
</organism>
<gene>
    <name evidence="1" type="ORF">KIN20_033399</name>
</gene>